<dbReference type="PANTHER" id="PTHR14413">
    <property type="entry name" value="RIBOSOMAL PROTEIN L17"/>
    <property type="match status" value="1"/>
</dbReference>
<reference evidence="7" key="2">
    <citation type="journal article" date="2019" name="BMC Genomics">
        <title>Complete genome sequence analysis of the thermoacidophilic verrucomicrobial methanotroph 'Candidatus Methylacidiphilum kamchatkense' strain Kam1 and comparison with its closest relatives.</title>
        <authorList>
            <person name="Kruse T."/>
            <person name="Ratnadevi C.M."/>
            <person name="Erikstad H.A."/>
            <person name="Birkeland N.K."/>
        </authorList>
    </citation>
    <scope>NUCLEOTIDE SEQUENCE</scope>
    <source>
        <strain evidence="7">Kam1</strain>
    </source>
</reference>
<keyword evidence="8" id="KW-1185">Reference proteome</keyword>
<dbReference type="GO" id="GO:0003735">
    <property type="term" value="F:structural constituent of ribosome"/>
    <property type="evidence" value="ECO:0007669"/>
    <property type="project" value="InterPro"/>
</dbReference>
<dbReference type="GO" id="GO:0006412">
    <property type="term" value="P:translation"/>
    <property type="evidence" value="ECO:0007669"/>
    <property type="project" value="UniProtKB-UniRule"/>
</dbReference>
<reference evidence="9" key="3">
    <citation type="submission" date="2019-03" db="EMBL/GenBank/DDBJ databases">
        <title>Complete genome of Methylacidiphilum kamchatkense Kam1.</title>
        <authorList>
            <person name="Kruse T."/>
            <person name="Murarilal Ratnadevi C."/>
            <person name="Erikstad H.-A."/>
            <person name="Birkeland N.-K."/>
        </authorList>
    </citation>
    <scope>NUCLEOTIDE SEQUENCE [LARGE SCALE GENOMIC DNA]</scope>
    <source>
        <strain evidence="9">kam1</strain>
    </source>
</reference>
<dbReference type="GO" id="GO:0022625">
    <property type="term" value="C:cytosolic large ribosomal subunit"/>
    <property type="evidence" value="ECO:0007669"/>
    <property type="project" value="TreeGrafter"/>
</dbReference>
<dbReference type="KEGG" id="mkc:kam1_1454"/>
<evidence type="ECO:0000256" key="5">
    <source>
        <dbReference type="RuleBase" id="RU000660"/>
    </source>
</evidence>
<dbReference type="InterPro" id="IPR036373">
    <property type="entry name" value="Ribosomal_bL17_sf"/>
</dbReference>
<dbReference type="RefSeq" id="WP_039720618.1">
    <property type="nucleotide sequence ID" value="NZ_CP037899.1"/>
</dbReference>
<organism evidence="7 9">
    <name type="scientific">Methylacidiphilum kamchatkense Kam1</name>
    <dbReference type="NCBI Taxonomy" id="1202785"/>
    <lineage>
        <taxon>Bacteria</taxon>
        <taxon>Pseudomonadati</taxon>
        <taxon>Verrucomicrobiota</taxon>
        <taxon>Methylacidiphilae</taxon>
        <taxon>Methylacidiphilales</taxon>
        <taxon>Methylacidiphilaceae</taxon>
        <taxon>Methylacidiphilum (ex Ratnadevi et al. 2023)</taxon>
    </lineage>
</organism>
<accession>A0A0C1RMX0</accession>
<dbReference type="Gene3D" id="3.90.1030.10">
    <property type="entry name" value="Ribosomal protein L17"/>
    <property type="match status" value="1"/>
</dbReference>
<dbReference type="Proteomes" id="UP000315925">
    <property type="component" value="Chromosome"/>
</dbReference>
<evidence type="ECO:0000313" key="7">
    <source>
        <dbReference type="EMBL" id="QDQ42676.1"/>
    </source>
</evidence>
<evidence type="ECO:0000256" key="1">
    <source>
        <dbReference type="ARBA" id="ARBA00008777"/>
    </source>
</evidence>
<dbReference type="SUPFAM" id="SSF64263">
    <property type="entry name" value="Prokaryotic ribosomal protein L17"/>
    <property type="match status" value="1"/>
</dbReference>
<gene>
    <name evidence="4" type="primary">rplQ</name>
    <name evidence="6" type="ORF">A946_01190</name>
    <name evidence="7" type="ORF">kam1_1454</name>
</gene>
<dbReference type="Pfam" id="PF01196">
    <property type="entry name" value="Ribosomal_L17"/>
    <property type="match status" value="1"/>
</dbReference>
<dbReference type="FunFam" id="3.90.1030.10:FF:000001">
    <property type="entry name" value="50S ribosomal protein L17"/>
    <property type="match status" value="1"/>
</dbReference>
<evidence type="ECO:0000313" key="9">
    <source>
        <dbReference type="Proteomes" id="UP000315925"/>
    </source>
</evidence>
<evidence type="ECO:0000256" key="3">
    <source>
        <dbReference type="ARBA" id="ARBA00023274"/>
    </source>
</evidence>
<evidence type="ECO:0000313" key="6">
    <source>
        <dbReference type="EMBL" id="KIE59352.1"/>
    </source>
</evidence>
<dbReference type="NCBIfam" id="TIGR00059">
    <property type="entry name" value="L17"/>
    <property type="match status" value="1"/>
</dbReference>
<dbReference type="InterPro" id="IPR000456">
    <property type="entry name" value="Ribosomal_bL17"/>
</dbReference>
<dbReference type="STRING" id="1202785.A946_01190"/>
<dbReference type="EMBL" id="CP037899">
    <property type="protein sequence ID" value="QDQ42676.1"/>
    <property type="molecule type" value="Genomic_DNA"/>
</dbReference>
<comment type="similarity">
    <text evidence="1 4 5">Belongs to the bacterial ribosomal protein bL17 family.</text>
</comment>
<dbReference type="Proteomes" id="UP000031594">
    <property type="component" value="Unassembled WGS sequence"/>
</dbReference>
<comment type="subunit">
    <text evidence="4">Part of the 50S ribosomal subunit. Contacts protein L32.</text>
</comment>
<dbReference type="HAMAP" id="MF_01368">
    <property type="entry name" value="Ribosomal_bL17"/>
    <property type="match status" value="1"/>
</dbReference>
<evidence type="ECO:0000313" key="8">
    <source>
        <dbReference type="Proteomes" id="UP000031594"/>
    </source>
</evidence>
<sequence>MRHQKRTQKLGRDSQHRAALLANLAVELIEHKRIKTTLAKAKALRPFAEKLVSLAKKGTLHARRLVVSRIHDKKAARILFNDIASQMQNRNGGYTRILKLGNRLSDASEMALIEWTEGQVVETSQKTPEKT</sequence>
<dbReference type="EMBL" id="JQNX01000001">
    <property type="protein sequence ID" value="KIE59352.1"/>
    <property type="molecule type" value="Genomic_DNA"/>
</dbReference>
<evidence type="ECO:0000256" key="4">
    <source>
        <dbReference type="HAMAP-Rule" id="MF_01368"/>
    </source>
</evidence>
<dbReference type="OrthoDB" id="9809073at2"/>
<keyword evidence="2 4" id="KW-0689">Ribosomal protein</keyword>
<keyword evidence="3 4" id="KW-0687">Ribonucleoprotein</keyword>
<reference evidence="6 8" key="1">
    <citation type="submission" date="2014-08" db="EMBL/GenBank/DDBJ databases">
        <title>Methylacidiphilum kamchatkense strain Kam1 draft genome sequence.</title>
        <authorList>
            <person name="Birkeland N.-K."/>
            <person name="Erikstad H.A."/>
        </authorList>
    </citation>
    <scope>NUCLEOTIDE SEQUENCE [LARGE SCALE GENOMIC DNA]</scope>
    <source>
        <strain evidence="6 8">Kam1</strain>
    </source>
</reference>
<name>A0A0C1RMX0_9BACT</name>
<protein>
    <recommendedName>
        <fullName evidence="4">Large ribosomal subunit protein bL17</fullName>
    </recommendedName>
</protein>
<dbReference type="PANTHER" id="PTHR14413:SF16">
    <property type="entry name" value="LARGE RIBOSOMAL SUBUNIT PROTEIN BL17M"/>
    <property type="match status" value="1"/>
</dbReference>
<proteinExistence type="inferred from homology"/>
<dbReference type="AlphaFoldDB" id="A0A0C1RMX0"/>
<evidence type="ECO:0000256" key="2">
    <source>
        <dbReference type="ARBA" id="ARBA00022980"/>
    </source>
</evidence>